<evidence type="ECO:0000259" key="1">
    <source>
        <dbReference type="Pfam" id="PF03178"/>
    </source>
</evidence>
<sequence>MGQRIVVSDSQESVHFMRYKKQDGQLSIFCDETSPRYVTCVCLLDYDTVAVGDRFGNIAVVSLISNIASMHCTFELIANHITLLD</sequence>
<dbReference type="EMBL" id="ADBV01018572">
    <property type="protein sequence ID" value="EJW71450.1"/>
    <property type="molecule type" value="Genomic_DNA"/>
</dbReference>
<dbReference type="Pfam" id="PF03178">
    <property type="entry name" value="CPSF_A"/>
    <property type="match status" value="1"/>
</dbReference>
<comment type="caution">
    <text evidence="2">The sequence shown here is derived from an EMBL/GenBank/DDBJ whole genome shotgun (WGS) entry which is preliminary data.</text>
</comment>
<dbReference type="InterPro" id="IPR004871">
    <property type="entry name" value="RSE1/DDB1/CPSF1_C"/>
</dbReference>
<evidence type="ECO:0000313" key="2">
    <source>
        <dbReference type="EMBL" id="EJW71450.1"/>
    </source>
</evidence>
<dbReference type="Gene3D" id="2.130.10.10">
    <property type="entry name" value="YVTN repeat-like/Quinoprotein amine dehydrogenase"/>
    <property type="match status" value="1"/>
</dbReference>
<protein>
    <recommendedName>
        <fullName evidence="1">RSE1/DDB1/CPSF1 C-terminal domain-containing protein</fullName>
    </recommendedName>
</protein>
<organism evidence="2 3">
    <name type="scientific">Wuchereria bancrofti</name>
    <dbReference type="NCBI Taxonomy" id="6293"/>
    <lineage>
        <taxon>Eukaryota</taxon>
        <taxon>Metazoa</taxon>
        <taxon>Ecdysozoa</taxon>
        <taxon>Nematoda</taxon>
        <taxon>Chromadorea</taxon>
        <taxon>Rhabditida</taxon>
        <taxon>Spirurina</taxon>
        <taxon>Spiruromorpha</taxon>
        <taxon>Filarioidea</taxon>
        <taxon>Onchocercidae</taxon>
        <taxon>Wuchereria</taxon>
    </lineage>
</organism>
<dbReference type="GO" id="GO:0005634">
    <property type="term" value="C:nucleus"/>
    <property type="evidence" value="ECO:0007669"/>
    <property type="project" value="InterPro"/>
</dbReference>
<feature type="domain" description="RSE1/DDB1/CPSF1 C-terminal" evidence="1">
    <location>
        <begin position="2"/>
        <end position="63"/>
    </location>
</feature>
<gene>
    <name evidence="2" type="ORF">WUBG_17643</name>
</gene>
<proteinExistence type="predicted"/>
<accession>J9ABS8</accession>
<reference evidence="3" key="1">
    <citation type="submission" date="2012-08" db="EMBL/GenBank/DDBJ databases">
        <title>The Genome Sequence of Wuchereria bancrofti.</title>
        <authorList>
            <person name="Nutman T.B."/>
            <person name="Fink D.L."/>
            <person name="Russ C."/>
            <person name="Young S."/>
            <person name="Zeng Q."/>
            <person name="Koehrsen M."/>
            <person name="Alvarado L."/>
            <person name="Berlin A."/>
            <person name="Chapman S.B."/>
            <person name="Chen Z."/>
            <person name="Freedman E."/>
            <person name="Gellesch M."/>
            <person name="Goldberg J."/>
            <person name="Griggs A."/>
            <person name="Gujja S."/>
            <person name="Heilman E.R."/>
            <person name="Heiman D."/>
            <person name="Hepburn T."/>
            <person name="Howarth C."/>
            <person name="Jen D."/>
            <person name="Larson L."/>
            <person name="Lewis B."/>
            <person name="Mehta T."/>
            <person name="Park D."/>
            <person name="Pearson M."/>
            <person name="Roberts A."/>
            <person name="Saif S."/>
            <person name="Shea T."/>
            <person name="Shenoy N."/>
            <person name="Sisk P."/>
            <person name="Stolte C."/>
            <person name="Sykes S."/>
            <person name="Walk T."/>
            <person name="White J."/>
            <person name="Yandava C."/>
            <person name="Haas B."/>
            <person name="Henn M.R."/>
            <person name="Nusbaum C."/>
            <person name="Birren B."/>
        </authorList>
    </citation>
    <scope>NUCLEOTIDE SEQUENCE [LARGE SCALE GENOMIC DNA]</scope>
    <source>
        <strain evidence="3">NA</strain>
    </source>
</reference>
<dbReference type="AlphaFoldDB" id="J9ABS8"/>
<name>J9ABS8_WUCBA</name>
<dbReference type="GO" id="GO:0003676">
    <property type="term" value="F:nucleic acid binding"/>
    <property type="evidence" value="ECO:0007669"/>
    <property type="project" value="InterPro"/>
</dbReference>
<dbReference type="Proteomes" id="UP000004810">
    <property type="component" value="Unassembled WGS sequence"/>
</dbReference>
<dbReference type="InterPro" id="IPR015943">
    <property type="entry name" value="WD40/YVTN_repeat-like_dom_sf"/>
</dbReference>
<evidence type="ECO:0000313" key="3">
    <source>
        <dbReference type="Proteomes" id="UP000004810"/>
    </source>
</evidence>